<proteinExistence type="inferred from homology"/>
<evidence type="ECO:0000313" key="10">
    <source>
        <dbReference type="EMBL" id="KAF0849062.1"/>
    </source>
</evidence>
<keyword evidence="4 7" id="KW-0812">Transmembrane</keyword>
<keyword evidence="5 7" id="KW-1133">Transmembrane helix</keyword>
<sequence>MTDTTPAHLKAVVPTQSSSAQDRYAPALETAGARHTDRDARQHLETAEDADKRDGVFPPPDVADDGDRTADSPPQVAPAGIADVSSVRRPSEQAPTIGADSKSRASTNRKRSGGRGGVLDRIVAVISKWPFGVVVSVVVLGLSVIAALAPDVLVGSDPLHTDLLAAHEPPSLAHPFGTDQLGRDVLTRVVHGAQLSLFIGVTATALAVAIGVTLGLIAGIGNRLVDAIASRAFDLLGAFPEILLALVLITFTGTGTANLILAIGIAAAPRFARVMRAETRAVCGSEFVAQAGLLTRSRARIVVRHILPNALRSLPVVVTLGLGTSILGAAALSFLGFGPKPPVPEWGSMLAEAHGDLRIAWWSVVFPGAAVTVVVLATTILGRYAGHRFERRAQL</sequence>
<dbReference type="SUPFAM" id="SSF161098">
    <property type="entry name" value="MetI-like"/>
    <property type="match status" value="1"/>
</dbReference>
<organism evidence="10 11">
    <name type="scientific">Nocardia caishijiensis</name>
    <dbReference type="NCBI Taxonomy" id="184756"/>
    <lineage>
        <taxon>Bacteria</taxon>
        <taxon>Bacillati</taxon>
        <taxon>Actinomycetota</taxon>
        <taxon>Actinomycetes</taxon>
        <taxon>Mycobacteriales</taxon>
        <taxon>Nocardiaceae</taxon>
        <taxon>Nocardia</taxon>
    </lineage>
</organism>
<dbReference type="EMBL" id="VMSD01000001">
    <property type="protein sequence ID" value="KAF0849062.1"/>
    <property type="molecule type" value="Genomic_DNA"/>
</dbReference>
<dbReference type="Pfam" id="PF00528">
    <property type="entry name" value="BPD_transp_1"/>
    <property type="match status" value="1"/>
</dbReference>
<protein>
    <submittedName>
        <fullName evidence="10">ABC-type dipeptide/oligopeptide/nickel transport system permease subunit</fullName>
    </submittedName>
</protein>
<feature type="transmembrane region" description="Helical" evidence="7">
    <location>
        <begin position="359"/>
        <end position="382"/>
    </location>
</feature>
<feature type="transmembrane region" description="Helical" evidence="7">
    <location>
        <begin position="195"/>
        <end position="220"/>
    </location>
</feature>
<feature type="region of interest" description="Disordered" evidence="8">
    <location>
        <begin position="1"/>
        <end position="115"/>
    </location>
</feature>
<name>A0ABQ6YTC0_9NOCA</name>
<dbReference type="InterPro" id="IPR050366">
    <property type="entry name" value="BP-dependent_transpt_permease"/>
</dbReference>
<evidence type="ECO:0000256" key="1">
    <source>
        <dbReference type="ARBA" id="ARBA00004651"/>
    </source>
</evidence>
<keyword evidence="6 7" id="KW-0472">Membrane</keyword>
<evidence type="ECO:0000256" key="5">
    <source>
        <dbReference type="ARBA" id="ARBA00022989"/>
    </source>
</evidence>
<keyword evidence="3" id="KW-1003">Cell membrane</keyword>
<evidence type="ECO:0000313" key="11">
    <source>
        <dbReference type="Proteomes" id="UP000798951"/>
    </source>
</evidence>
<comment type="similarity">
    <text evidence="7">Belongs to the binding-protein-dependent transport system permease family.</text>
</comment>
<dbReference type="Proteomes" id="UP000798951">
    <property type="component" value="Unassembled WGS sequence"/>
</dbReference>
<evidence type="ECO:0000256" key="3">
    <source>
        <dbReference type="ARBA" id="ARBA00022475"/>
    </source>
</evidence>
<dbReference type="Gene3D" id="1.10.3720.10">
    <property type="entry name" value="MetI-like"/>
    <property type="match status" value="1"/>
</dbReference>
<dbReference type="PROSITE" id="PS50928">
    <property type="entry name" value="ABC_TM1"/>
    <property type="match status" value="1"/>
</dbReference>
<reference evidence="10 11" key="1">
    <citation type="submission" date="2019-07" db="EMBL/GenBank/DDBJ databases">
        <title>Genomic Encyclopedia of Type Strains, Phase IV (KMG-IV): sequencing the most valuable type-strain genomes for metagenomic binning, comparative biology and taxonomic classification.</title>
        <authorList>
            <person name="Goeker M."/>
        </authorList>
    </citation>
    <scope>NUCLEOTIDE SEQUENCE [LARGE SCALE GENOMIC DNA]</scope>
    <source>
        <strain evidence="10 11">DSM 44831</strain>
    </source>
</reference>
<keyword evidence="2 7" id="KW-0813">Transport</keyword>
<dbReference type="PANTHER" id="PTHR43386:SF25">
    <property type="entry name" value="PEPTIDE ABC TRANSPORTER PERMEASE PROTEIN"/>
    <property type="match status" value="1"/>
</dbReference>
<evidence type="ECO:0000256" key="4">
    <source>
        <dbReference type="ARBA" id="ARBA00022692"/>
    </source>
</evidence>
<feature type="transmembrane region" description="Helical" evidence="7">
    <location>
        <begin position="314"/>
        <end position="339"/>
    </location>
</feature>
<gene>
    <name evidence="10" type="ORF">FNL39_101497</name>
</gene>
<dbReference type="RefSeq" id="WP_084457932.1">
    <property type="nucleotide sequence ID" value="NZ_VMSD01000001.1"/>
</dbReference>
<evidence type="ECO:0000256" key="2">
    <source>
        <dbReference type="ARBA" id="ARBA00022448"/>
    </source>
</evidence>
<evidence type="ECO:0000259" key="9">
    <source>
        <dbReference type="PROSITE" id="PS50928"/>
    </source>
</evidence>
<feature type="transmembrane region" description="Helical" evidence="7">
    <location>
        <begin position="129"/>
        <end position="149"/>
    </location>
</feature>
<dbReference type="InterPro" id="IPR000515">
    <property type="entry name" value="MetI-like"/>
</dbReference>
<feature type="compositionally biased region" description="Basic and acidic residues" evidence="8">
    <location>
        <begin position="32"/>
        <end position="55"/>
    </location>
</feature>
<comment type="caution">
    <text evidence="10">The sequence shown here is derived from an EMBL/GenBank/DDBJ whole genome shotgun (WGS) entry which is preliminary data.</text>
</comment>
<evidence type="ECO:0000256" key="6">
    <source>
        <dbReference type="ARBA" id="ARBA00023136"/>
    </source>
</evidence>
<feature type="domain" description="ABC transmembrane type-1" evidence="9">
    <location>
        <begin position="193"/>
        <end position="382"/>
    </location>
</feature>
<keyword evidence="11" id="KW-1185">Reference proteome</keyword>
<dbReference type="PANTHER" id="PTHR43386">
    <property type="entry name" value="OLIGOPEPTIDE TRANSPORT SYSTEM PERMEASE PROTEIN APPC"/>
    <property type="match status" value="1"/>
</dbReference>
<comment type="subcellular location">
    <subcellularLocation>
        <location evidence="1 7">Cell membrane</location>
        <topology evidence="1 7">Multi-pass membrane protein</topology>
    </subcellularLocation>
</comment>
<accession>A0ABQ6YTC0</accession>
<evidence type="ECO:0000256" key="8">
    <source>
        <dbReference type="SAM" id="MobiDB-lite"/>
    </source>
</evidence>
<dbReference type="CDD" id="cd06261">
    <property type="entry name" value="TM_PBP2"/>
    <property type="match status" value="1"/>
</dbReference>
<dbReference type="InterPro" id="IPR035906">
    <property type="entry name" value="MetI-like_sf"/>
</dbReference>
<evidence type="ECO:0000256" key="7">
    <source>
        <dbReference type="RuleBase" id="RU363032"/>
    </source>
</evidence>